<dbReference type="Pfam" id="PF04542">
    <property type="entry name" value="Sigma70_r2"/>
    <property type="match status" value="1"/>
</dbReference>
<dbReference type="InterPro" id="IPR013324">
    <property type="entry name" value="RNA_pol_sigma_r3/r4-like"/>
</dbReference>
<dbReference type="EMBL" id="CP016076">
    <property type="protein sequence ID" value="APU12908.1"/>
    <property type="molecule type" value="Genomic_DNA"/>
</dbReference>
<evidence type="ECO:0000256" key="3">
    <source>
        <dbReference type="ARBA" id="ARBA00023082"/>
    </source>
</evidence>
<dbReference type="InterPro" id="IPR039425">
    <property type="entry name" value="RNA_pol_sigma-70-like"/>
</dbReference>
<evidence type="ECO:0000259" key="8">
    <source>
        <dbReference type="Pfam" id="PF08281"/>
    </source>
</evidence>
<evidence type="ECO:0000256" key="1">
    <source>
        <dbReference type="ARBA" id="ARBA00010641"/>
    </source>
</evidence>
<dbReference type="InterPro" id="IPR007627">
    <property type="entry name" value="RNA_pol_sigma70_r2"/>
</dbReference>
<dbReference type="InterPro" id="IPR036388">
    <property type="entry name" value="WH-like_DNA-bd_sf"/>
</dbReference>
<dbReference type="InterPro" id="IPR013325">
    <property type="entry name" value="RNA_pol_sigma_r2"/>
</dbReference>
<keyword evidence="3" id="KW-0731">Sigma factor</keyword>
<dbReference type="SUPFAM" id="SSF88946">
    <property type="entry name" value="Sigma2 domain of RNA polymerase sigma factors"/>
    <property type="match status" value="1"/>
</dbReference>
<keyword evidence="10" id="KW-1185">Reference proteome</keyword>
<keyword evidence="5" id="KW-0804">Transcription</keyword>
<dbReference type="GO" id="GO:0016987">
    <property type="term" value="F:sigma factor activity"/>
    <property type="evidence" value="ECO:0007669"/>
    <property type="project" value="UniProtKB-KW"/>
</dbReference>
<evidence type="ECO:0000256" key="5">
    <source>
        <dbReference type="ARBA" id="ARBA00023163"/>
    </source>
</evidence>
<feature type="domain" description="RNA polymerase sigma factor 70 region 4 type 2" evidence="8">
    <location>
        <begin position="148"/>
        <end position="199"/>
    </location>
</feature>
<dbReference type="Gene3D" id="1.10.10.10">
    <property type="entry name" value="Winged helix-like DNA-binding domain superfamily/Winged helix DNA-binding domain"/>
    <property type="match status" value="1"/>
</dbReference>
<protein>
    <submittedName>
        <fullName evidence="9">RNA polymerase sigma factor, sigma-70 family</fullName>
    </submittedName>
</protein>
<dbReference type="NCBIfam" id="TIGR02937">
    <property type="entry name" value="sigma70-ECF"/>
    <property type="match status" value="1"/>
</dbReference>
<dbReference type="InterPro" id="IPR013249">
    <property type="entry name" value="RNA_pol_sigma70_r4_t2"/>
</dbReference>
<dbReference type="AlphaFoldDB" id="A0AAC9PQD4"/>
<keyword evidence="2" id="KW-0805">Transcription regulation</keyword>
<dbReference type="Proteomes" id="UP000185511">
    <property type="component" value="Chromosome"/>
</dbReference>
<dbReference type="PANTHER" id="PTHR43133">
    <property type="entry name" value="RNA POLYMERASE ECF-TYPE SIGMA FACTO"/>
    <property type="match status" value="1"/>
</dbReference>
<dbReference type="InterPro" id="IPR014284">
    <property type="entry name" value="RNA_pol_sigma-70_dom"/>
</dbReference>
<dbReference type="GO" id="GO:0003677">
    <property type="term" value="F:DNA binding"/>
    <property type="evidence" value="ECO:0007669"/>
    <property type="project" value="UniProtKB-KW"/>
</dbReference>
<evidence type="ECO:0000256" key="4">
    <source>
        <dbReference type="ARBA" id="ARBA00023125"/>
    </source>
</evidence>
<feature type="region of interest" description="Disordered" evidence="6">
    <location>
        <begin position="1"/>
        <end position="31"/>
    </location>
</feature>
<evidence type="ECO:0000259" key="7">
    <source>
        <dbReference type="Pfam" id="PF04542"/>
    </source>
</evidence>
<feature type="compositionally biased region" description="Low complexity" evidence="6">
    <location>
        <begin position="202"/>
        <end position="220"/>
    </location>
</feature>
<accession>A0AAC9PQD4</accession>
<dbReference type="KEGG" id="acad:UA74_04145"/>
<gene>
    <name evidence="9" type="ORF">UA74_04145</name>
</gene>
<organism evidence="9 10">
    <name type="scientific">Actinoalloteichus fjordicus</name>
    <dbReference type="NCBI Taxonomy" id="1612552"/>
    <lineage>
        <taxon>Bacteria</taxon>
        <taxon>Bacillati</taxon>
        <taxon>Actinomycetota</taxon>
        <taxon>Actinomycetes</taxon>
        <taxon>Pseudonocardiales</taxon>
        <taxon>Pseudonocardiaceae</taxon>
        <taxon>Actinoalloteichus</taxon>
    </lineage>
</organism>
<feature type="region of interest" description="Disordered" evidence="6">
    <location>
        <begin position="199"/>
        <end position="220"/>
    </location>
</feature>
<dbReference type="PANTHER" id="PTHR43133:SF8">
    <property type="entry name" value="RNA POLYMERASE SIGMA FACTOR HI_1459-RELATED"/>
    <property type="match status" value="1"/>
</dbReference>
<feature type="compositionally biased region" description="Basic and acidic residues" evidence="6">
    <location>
        <begin position="19"/>
        <end position="31"/>
    </location>
</feature>
<feature type="domain" description="RNA polymerase sigma-70 region 2" evidence="7">
    <location>
        <begin position="46"/>
        <end position="114"/>
    </location>
</feature>
<dbReference type="Gene3D" id="1.10.1740.10">
    <property type="match status" value="1"/>
</dbReference>
<evidence type="ECO:0000256" key="2">
    <source>
        <dbReference type="ARBA" id="ARBA00023015"/>
    </source>
</evidence>
<dbReference type="GO" id="GO:0006352">
    <property type="term" value="P:DNA-templated transcription initiation"/>
    <property type="evidence" value="ECO:0007669"/>
    <property type="project" value="InterPro"/>
</dbReference>
<name>A0AAC9PQD4_9PSEU</name>
<comment type="similarity">
    <text evidence="1">Belongs to the sigma-70 factor family. ECF subfamily.</text>
</comment>
<evidence type="ECO:0000313" key="10">
    <source>
        <dbReference type="Proteomes" id="UP000185511"/>
    </source>
</evidence>
<keyword evidence="4" id="KW-0238">DNA-binding</keyword>
<dbReference type="SUPFAM" id="SSF88659">
    <property type="entry name" value="Sigma3 and sigma4 domains of RNA polymerase sigma factors"/>
    <property type="match status" value="1"/>
</dbReference>
<dbReference type="Pfam" id="PF08281">
    <property type="entry name" value="Sigma70_r4_2"/>
    <property type="match status" value="1"/>
</dbReference>
<proteinExistence type="inferred from homology"/>
<reference evidence="10" key="1">
    <citation type="submission" date="2016-06" db="EMBL/GenBank/DDBJ databases">
        <title>Complete genome sequence of Actinoalloteichus fjordicus DSM 46855 (=ADI127-17), type strain of the new species Actinoalloteichus fjordicus.</title>
        <authorList>
            <person name="Ruckert C."/>
            <person name="Nouioui I."/>
            <person name="Willmese J."/>
            <person name="van Wezel G."/>
            <person name="Klenk H.-P."/>
            <person name="Kalinowski J."/>
            <person name="Zotchev S.B."/>
        </authorList>
    </citation>
    <scope>NUCLEOTIDE SEQUENCE [LARGE SCALE GENOMIC DNA]</scope>
    <source>
        <strain evidence="10">ADI127-7</strain>
    </source>
</reference>
<sequence length="220" mass="24462">MRVTLAPSATKNCRQWPRRSGDGMTAERSESDLARLSRDQDAFERFYRTHVDSVQRFIVRRVDDPHLAADLTAEVFLAVIHSAHTYQARRGREAAWLFGVARNVVSADRRRRARGLAVVSRIAGRELADEDDIAALVDRIDAEASARRLMLGMDRLSDGERAVLELTALDGLSISDAARALGISSVAARVRLHRARRRMRNHLSSTANTTTTTTAAEART</sequence>
<evidence type="ECO:0000256" key="6">
    <source>
        <dbReference type="SAM" id="MobiDB-lite"/>
    </source>
</evidence>
<evidence type="ECO:0000313" key="9">
    <source>
        <dbReference type="EMBL" id="APU12908.1"/>
    </source>
</evidence>